<keyword evidence="3" id="KW-1185">Reference proteome</keyword>
<dbReference type="Pfam" id="PF00069">
    <property type="entry name" value="Pkinase"/>
    <property type="match status" value="1"/>
</dbReference>
<dbReference type="Proteomes" id="UP000224634">
    <property type="component" value="Unassembled WGS sequence"/>
</dbReference>
<dbReference type="PANTHER" id="PTHR24362">
    <property type="entry name" value="SERINE/THREONINE-PROTEIN KINASE NEK"/>
    <property type="match status" value="1"/>
</dbReference>
<dbReference type="STRING" id="1447883.A0A2B7XPS9"/>
<comment type="caution">
    <text evidence="2">The sequence shown here is derived from an EMBL/GenBank/DDBJ whole genome shotgun (WGS) entry which is preliminary data.</text>
</comment>
<dbReference type="Gene3D" id="1.10.510.10">
    <property type="entry name" value="Transferase(Phosphotransferase) domain 1"/>
    <property type="match status" value="1"/>
</dbReference>
<gene>
    <name evidence="2" type="ORF">AJ80_07469</name>
</gene>
<name>A0A2B7XPS9_POLH7</name>
<dbReference type="PANTHER" id="PTHR24362:SF309">
    <property type="entry name" value="PROTEIN KINASE DOMAIN-CONTAINING PROTEIN"/>
    <property type="match status" value="1"/>
</dbReference>
<dbReference type="AlphaFoldDB" id="A0A2B7XPS9"/>
<feature type="domain" description="Protein kinase" evidence="1">
    <location>
        <begin position="72"/>
        <end position="306"/>
    </location>
</feature>
<reference evidence="2 3" key="1">
    <citation type="submission" date="2017-10" db="EMBL/GenBank/DDBJ databases">
        <title>Comparative genomics in systemic dimorphic fungi from Ajellomycetaceae.</title>
        <authorList>
            <person name="Munoz J.F."/>
            <person name="Mcewen J.G."/>
            <person name="Clay O.K."/>
            <person name="Cuomo C.A."/>
        </authorList>
    </citation>
    <scope>NUCLEOTIDE SEQUENCE [LARGE SCALE GENOMIC DNA]</scope>
    <source>
        <strain evidence="2 3">UAMH7299</strain>
    </source>
</reference>
<proteinExistence type="predicted"/>
<dbReference type="GO" id="GO:0004674">
    <property type="term" value="F:protein serine/threonine kinase activity"/>
    <property type="evidence" value="ECO:0007669"/>
    <property type="project" value="UniProtKB-KW"/>
</dbReference>
<evidence type="ECO:0000313" key="2">
    <source>
        <dbReference type="EMBL" id="PGH10618.1"/>
    </source>
</evidence>
<dbReference type="InterPro" id="IPR000719">
    <property type="entry name" value="Prot_kinase_dom"/>
</dbReference>
<keyword evidence="2" id="KW-0808">Transferase</keyword>
<dbReference type="InterPro" id="IPR011009">
    <property type="entry name" value="Kinase-like_dom_sf"/>
</dbReference>
<dbReference type="OrthoDB" id="1668230at2759"/>
<keyword evidence="2" id="KW-0723">Serine/threonine-protein kinase</keyword>
<keyword evidence="2" id="KW-0418">Kinase</keyword>
<accession>A0A2B7XPS9</accession>
<dbReference type="SUPFAM" id="SSF56112">
    <property type="entry name" value="Protein kinase-like (PK-like)"/>
    <property type="match status" value="1"/>
</dbReference>
<evidence type="ECO:0000313" key="3">
    <source>
        <dbReference type="Proteomes" id="UP000224634"/>
    </source>
</evidence>
<organism evidence="2 3">
    <name type="scientific">Polytolypa hystricis (strain UAMH7299)</name>
    <dbReference type="NCBI Taxonomy" id="1447883"/>
    <lineage>
        <taxon>Eukaryota</taxon>
        <taxon>Fungi</taxon>
        <taxon>Dikarya</taxon>
        <taxon>Ascomycota</taxon>
        <taxon>Pezizomycotina</taxon>
        <taxon>Eurotiomycetes</taxon>
        <taxon>Eurotiomycetidae</taxon>
        <taxon>Onygenales</taxon>
        <taxon>Onygenales incertae sedis</taxon>
        <taxon>Polytolypa</taxon>
    </lineage>
</organism>
<dbReference type="GO" id="GO:0005524">
    <property type="term" value="F:ATP binding"/>
    <property type="evidence" value="ECO:0007669"/>
    <property type="project" value="InterPro"/>
</dbReference>
<dbReference type="PROSITE" id="PS50011">
    <property type="entry name" value="PROTEIN_KINASE_DOM"/>
    <property type="match status" value="1"/>
</dbReference>
<protein>
    <submittedName>
        <fullName evidence="2">Serine/threonine protein kinase</fullName>
    </submittedName>
</protein>
<sequence length="306" mass="34920">MYWLYKLSSHIWALLNRSLAVLSRLFGPLNAWLWSHSDHASDDLEERAEVTKENDIQPGERELGLVCGEEKPSHQNKISHGIFATVHKLSDCRVRKVPATSDIYDQTAIRTESRIYRHLGEHPRILQTLACGDDYVDLLYMKNGNLEDYLRSHHPASSKVLRRFARQTVEAVDFIYEKEIVHSDLAARQFLVDDFLDLRLSDFGGSSIQGSEALGLEGTTHFLPRDDTLLNTIQSDIFALGSTIYEIFCGKRPYEGKQDDEIHNLFKRSIFPGLGAIEEPWGSIIAKCWNCQYNSTNDILLDLSYS</sequence>
<dbReference type="EMBL" id="PDNA01000144">
    <property type="protein sequence ID" value="PGH10618.1"/>
    <property type="molecule type" value="Genomic_DNA"/>
</dbReference>
<evidence type="ECO:0000259" key="1">
    <source>
        <dbReference type="PROSITE" id="PS50011"/>
    </source>
</evidence>